<protein>
    <submittedName>
        <fullName evidence="1">Uncharacterized protein</fullName>
    </submittedName>
</protein>
<organism evidence="1">
    <name type="scientific">Anguilla anguilla</name>
    <name type="common">European freshwater eel</name>
    <name type="synonym">Muraena anguilla</name>
    <dbReference type="NCBI Taxonomy" id="7936"/>
    <lineage>
        <taxon>Eukaryota</taxon>
        <taxon>Metazoa</taxon>
        <taxon>Chordata</taxon>
        <taxon>Craniata</taxon>
        <taxon>Vertebrata</taxon>
        <taxon>Euteleostomi</taxon>
        <taxon>Actinopterygii</taxon>
        <taxon>Neopterygii</taxon>
        <taxon>Teleostei</taxon>
        <taxon>Anguilliformes</taxon>
        <taxon>Anguillidae</taxon>
        <taxon>Anguilla</taxon>
    </lineage>
</organism>
<proteinExistence type="predicted"/>
<name>A0A0E9WQA5_ANGAN</name>
<accession>A0A0E9WQA5</accession>
<sequence>MGLLNKLQIKCVLLFKKKAKSRILLYKCMLCTVILLLNL</sequence>
<dbReference type="EMBL" id="GBXM01016025">
    <property type="protein sequence ID" value="JAH92552.1"/>
    <property type="molecule type" value="Transcribed_RNA"/>
</dbReference>
<evidence type="ECO:0000313" key="1">
    <source>
        <dbReference type="EMBL" id="JAH92552.1"/>
    </source>
</evidence>
<reference evidence="1" key="2">
    <citation type="journal article" date="2015" name="Fish Shellfish Immunol.">
        <title>Early steps in the European eel (Anguilla anguilla)-Vibrio vulnificus interaction in the gills: Role of the RtxA13 toxin.</title>
        <authorList>
            <person name="Callol A."/>
            <person name="Pajuelo D."/>
            <person name="Ebbesson L."/>
            <person name="Teles M."/>
            <person name="MacKenzie S."/>
            <person name="Amaro C."/>
        </authorList>
    </citation>
    <scope>NUCLEOTIDE SEQUENCE</scope>
</reference>
<reference evidence="1" key="1">
    <citation type="submission" date="2014-11" db="EMBL/GenBank/DDBJ databases">
        <authorList>
            <person name="Amaro Gonzalez C."/>
        </authorList>
    </citation>
    <scope>NUCLEOTIDE SEQUENCE</scope>
</reference>
<dbReference type="AlphaFoldDB" id="A0A0E9WQA5"/>